<feature type="region of interest" description="Disordered" evidence="1">
    <location>
        <begin position="100"/>
        <end position="134"/>
    </location>
</feature>
<reference evidence="2 3" key="1">
    <citation type="submission" date="2017-11" db="EMBL/GenBank/DDBJ databases">
        <title>De-novo sequencing of pomegranate (Punica granatum L.) genome.</title>
        <authorList>
            <person name="Akparov Z."/>
            <person name="Amiraslanov A."/>
            <person name="Hajiyeva S."/>
            <person name="Abbasov M."/>
            <person name="Kaur K."/>
            <person name="Hamwieh A."/>
            <person name="Solovyev V."/>
            <person name="Salamov A."/>
            <person name="Braich B."/>
            <person name="Kosarev P."/>
            <person name="Mahmoud A."/>
            <person name="Hajiyev E."/>
            <person name="Babayeva S."/>
            <person name="Izzatullayeva V."/>
            <person name="Mammadov A."/>
            <person name="Mammadov A."/>
            <person name="Sharifova S."/>
            <person name="Ojaghi J."/>
            <person name="Eynullazada K."/>
            <person name="Bayramov B."/>
            <person name="Abdulazimova A."/>
            <person name="Shahmuradov I."/>
        </authorList>
    </citation>
    <scope>NUCLEOTIDE SEQUENCE [LARGE SCALE GENOMIC DNA]</scope>
    <source>
        <strain evidence="3">cv. AG2017</strain>
        <tissue evidence="2">Leaf</tissue>
    </source>
</reference>
<name>A0A2I0K8W9_PUNGR</name>
<feature type="region of interest" description="Disordered" evidence="1">
    <location>
        <begin position="238"/>
        <end position="284"/>
    </location>
</feature>
<dbReference type="EMBL" id="PGOL01000775">
    <property type="protein sequence ID" value="PKI64992.1"/>
    <property type="molecule type" value="Genomic_DNA"/>
</dbReference>
<comment type="caution">
    <text evidence="2">The sequence shown here is derived from an EMBL/GenBank/DDBJ whole genome shotgun (WGS) entry which is preliminary data.</text>
</comment>
<dbReference type="Proteomes" id="UP000233551">
    <property type="component" value="Unassembled WGS sequence"/>
</dbReference>
<feature type="region of interest" description="Disordered" evidence="1">
    <location>
        <begin position="306"/>
        <end position="346"/>
    </location>
</feature>
<evidence type="ECO:0000256" key="1">
    <source>
        <dbReference type="SAM" id="MobiDB-lite"/>
    </source>
</evidence>
<sequence length="346" mass="38439">MGVDRKMGVDGRGVKDILNVWMGVVWAQPTKGGATTCCGWLGWLGLTVGPTWLGEKSGEARVSIGCMFELRGSLKRRIVDVRAKACLRKSLIRLMNASPESPVRMPSADVQDCSSSASHPRLGGTPPSRQGLRSQRWGDLPLLANRPIKWTVRKIAIEFWDEQHAMFNFLGTELTSIVEEHATLIQRPAPAQDIVEPNQRISSHSTPQKTPVSTTFWLTSSNRDHPTKARVTIHGRADRRGRADLETLTARKRQGPPKVARGGNQRKRTGKKPRDSRSRHYNTIHRRITGASAGVQYRVLKIPYGTKMTNDTPERVSELSCSSRGTPEHLQTPSSWGSQDARSTNQ</sequence>
<feature type="compositionally biased region" description="Polar residues" evidence="1">
    <location>
        <begin position="319"/>
        <end position="346"/>
    </location>
</feature>
<accession>A0A2I0K8W9</accession>
<gene>
    <name evidence="2" type="ORF">CRG98_014616</name>
</gene>
<protein>
    <submittedName>
        <fullName evidence="2">Uncharacterized protein</fullName>
    </submittedName>
</protein>
<evidence type="ECO:0000313" key="2">
    <source>
        <dbReference type="EMBL" id="PKI64992.1"/>
    </source>
</evidence>
<keyword evidence="3" id="KW-1185">Reference proteome</keyword>
<proteinExistence type="predicted"/>
<organism evidence="2 3">
    <name type="scientific">Punica granatum</name>
    <name type="common">Pomegranate</name>
    <dbReference type="NCBI Taxonomy" id="22663"/>
    <lineage>
        <taxon>Eukaryota</taxon>
        <taxon>Viridiplantae</taxon>
        <taxon>Streptophyta</taxon>
        <taxon>Embryophyta</taxon>
        <taxon>Tracheophyta</taxon>
        <taxon>Spermatophyta</taxon>
        <taxon>Magnoliopsida</taxon>
        <taxon>eudicotyledons</taxon>
        <taxon>Gunneridae</taxon>
        <taxon>Pentapetalae</taxon>
        <taxon>rosids</taxon>
        <taxon>malvids</taxon>
        <taxon>Myrtales</taxon>
        <taxon>Lythraceae</taxon>
        <taxon>Punica</taxon>
    </lineage>
</organism>
<dbReference type="AlphaFoldDB" id="A0A2I0K8W9"/>
<evidence type="ECO:0000313" key="3">
    <source>
        <dbReference type="Proteomes" id="UP000233551"/>
    </source>
</evidence>